<feature type="region of interest" description="Disordered" evidence="15">
    <location>
        <begin position="112"/>
        <end position="162"/>
    </location>
</feature>
<evidence type="ECO:0000256" key="10">
    <source>
        <dbReference type="ARBA" id="ARBA00023242"/>
    </source>
</evidence>
<feature type="site" description="Histone H3K4me3 binding" evidence="11">
    <location>
        <position position="190"/>
    </location>
</feature>
<evidence type="ECO:0000256" key="7">
    <source>
        <dbReference type="ARBA" id="ARBA00022853"/>
    </source>
</evidence>
<feature type="binding site" evidence="12">
    <location>
        <position position="209"/>
    </location>
    <ligand>
        <name>Zn(2+)</name>
        <dbReference type="ChEBI" id="CHEBI:29105"/>
        <label>2</label>
    </ligand>
</feature>
<feature type="compositionally biased region" description="Polar residues" evidence="15">
    <location>
        <begin position="151"/>
        <end position="162"/>
    </location>
</feature>
<dbReference type="Gene3D" id="3.30.40.10">
    <property type="entry name" value="Zinc/RING finger domain, C3HC4 (zinc finger)"/>
    <property type="match status" value="1"/>
</dbReference>
<keyword evidence="8" id="KW-0805">Transcription regulation</keyword>
<comment type="domain">
    <text evidence="14">The PHD-type zinc finger mediates the binding to H3K4me3.</text>
</comment>
<comment type="function">
    <text evidence="14">Component of an histone acetyltransferase complex.</text>
</comment>
<dbReference type="Pfam" id="PF12998">
    <property type="entry name" value="ING"/>
    <property type="match status" value="1"/>
</dbReference>
<evidence type="ECO:0000313" key="17">
    <source>
        <dbReference type="EMBL" id="ORX54620.1"/>
    </source>
</evidence>
<evidence type="ECO:0000256" key="9">
    <source>
        <dbReference type="ARBA" id="ARBA00023163"/>
    </source>
</evidence>
<dbReference type="FunFam" id="3.30.40.10:FF:000016">
    <property type="entry name" value="Inhibitor of growth protein"/>
    <property type="match status" value="1"/>
</dbReference>
<feature type="site" description="Histone H3K4me3 binding" evidence="11">
    <location>
        <position position="201"/>
    </location>
</feature>
<evidence type="ECO:0000256" key="4">
    <source>
        <dbReference type="ARBA" id="ARBA00022723"/>
    </source>
</evidence>
<name>A0A1X2GIR7_9FUNG</name>
<dbReference type="CDD" id="cd15587">
    <property type="entry name" value="PHD_Yng1p_like"/>
    <property type="match status" value="1"/>
</dbReference>
<comment type="caution">
    <text evidence="17">The sequence shown here is derived from an EMBL/GenBank/DDBJ whole genome shotgun (WGS) entry which is preliminary data.</text>
</comment>
<feature type="binding site" evidence="12">
    <location>
        <position position="204"/>
    </location>
    <ligand>
        <name>Zn(2+)</name>
        <dbReference type="ChEBI" id="CHEBI:29105"/>
        <label>2</label>
    </ligand>
</feature>
<dbReference type="EMBL" id="MCGT01000013">
    <property type="protein sequence ID" value="ORX54620.1"/>
    <property type="molecule type" value="Genomic_DNA"/>
</dbReference>
<dbReference type="SMART" id="SM00249">
    <property type="entry name" value="PHD"/>
    <property type="match status" value="1"/>
</dbReference>
<evidence type="ECO:0000256" key="1">
    <source>
        <dbReference type="ARBA" id="ARBA00004123"/>
    </source>
</evidence>
<comment type="subcellular location">
    <subcellularLocation>
        <location evidence="1 14">Nucleus</location>
    </subcellularLocation>
</comment>
<dbReference type="SUPFAM" id="SSF57903">
    <property type="entry name" value="FYVE/PHD zinc finger"/>
    <property type="match status" value="1"/>
</dbReference>
<dbReference type="CDD" id="cd16859">
    <property type="entry name" value="ING_ING4_5"/>
    <property type="match status" value="1"/>
</dbReference>
<dbReference type="InterPro" id="IPR001965">
    <property type="entry name" value="Znf_PHD"/>
</dbReference>
<feature type="binding site" evidence="12">
    <location>
        <position position="231"/>
    </location>
    <ligand>
        <name>Zn(2+)</name>
        <dbReference type="ChEBI" id="CHEBI:29105"/>
        <label>2</label>
    </ligand>
</feature>
<dbReference type="InterPro" id="IPR019787">
    <property type="entry name" value="Znf_PHD-finger"/>
</dbReference>
<dbReference type="Proteomes" id="UP000242146">
    <property type="component" value="Unassembled WGS sequence"/>
</dbReference>
<feature type="binding site" evidence="12">
    <location>
        <position position="234"/>
    </location>
    <ligand>
        <name>Zn(2+)</name>
        <dbReference type="ChEBI" id="CHEBI:29105"/>
        <label>2</label>
    </ligand>
</feature>
<evidence type="ECO:0000256" key="2">
    <source>
        <dbReference type="ARBA" id="ARBA00010210"/>
    </source>
</evidence>
<evidence type="ECO:0000256" key="11">
    <source>
        <dbReference type="PIRSR" id="PIRSR628651-50"/>
    </source>
</evidence>
<keyword evidence="6 12" id="KW-0862">Zinc</keyword>
<evidence type="ECO:0000256" key="12">
    <source>
        <dbReference type="PIRSR" id="PIRSR628651-51"/>
    </source>
</evidence>
<keyword evidence="9" id="KW-0804">Transcription</keyword>
<keyword evidence="18" id="KW-1185">Reference proteome</keyword>
<keyword evidence="3" id="KW-0341">Growth regulation</keyword>
<dbReference type="GO" id="GO:0006355">
    <property type="term" value="P:regulation of DNA-templated transcription"/>
    <property type="evidence" value="ECO:0007669"/>
    <property type="project" value="TreeGrafter"/>
</dbReference>
<feature type="binding site" evidence="12">
    <location>
        <position position="218"/>
    </location>
    <ligand>
        <name>Zn(2+)</name>
        <dbReference type="ChEBI" id="CHEBI:29105"/>
        <label>1</label>
    </ligand>
</feature>
<feature type="domain" description="PHD-type" evidence="16">
    <location>
        <begin position="188"/>
        <end position="237"/>
    </location>
</feature>
<dbReference type="InterPro" id="IPR028651">
    <property type="entry name" value="ING_fam"/>
</dbReference>
<dbReference type="InterPro" id="IPR013083">
    <property type="entry name" value="Znf_RING/FYVE/PHD"/>
</dbReference>
<proteinExistence type="inferred from homology"/>
<dbReference type="InterPro" id="IPR011011">
    <property type="entry name" value="Znf_FYVE_PHD"/>
</dbReference>
<dbReference type="PANTHER" id="PTHR10333">
    <property type="entry name" value="INHIBITOR OF GROWTH PROTEIN"/>
    <property type="match status" value="1"/>
</dbReference>
<evidence type="ECO:0000256" key="8">
    <source>
        <dbReference type="ARBA" id="ARBA00023015"/>
    </source>
</evidence>
<dbReference type="GO" id="GO:0005634">
    <property type="term" value="C:nucleus"/>
    <property type="evidence" value="ECO:0007669"/>
    <property type="project" value="UniProtKB-SubCell"/>
</dbReference>
<sequence length="244" mass="27991">MASREDFTAHLAEYNDIIEELPLELQRNFALIRQQDEFVQDLMEKVADASLSLCQSKSRVSEHDRHKRLIAIGKLMDEALKRGEEKFALSKSMYDTVDRYCTRVDNDLQKFEDEQLVGPSRMARTPSNNSNAPAVVEPEPAGRKRKKRKTNNQPKQDEQSGYLSAEDALQHAQAALSQSDLPIDPNEPVYCYCRQVSYGDMIACDNEECEIEWFHNECVGLTDPPKGKWYCRDCLVVVKNKKKL</sequence>
<keyword evidence="10 14" id="KW-0539">Nucleus</keyword>
<keyword evidence="7 14" id="KW-0156">Chromatin regulator</keyword>
<dbReference type="GO" id="GO:0006325">
    <property type="term" value="P:chromatin organization"/>
    <property type="evidence" value="ECO:0007669"/>
    <property type="project" value="UniProtKB-KW"/>
</dbReference>
<dbReference type="STRING" id="101127.A0A1X2GIR7"/>
<keyword evidence="4 12" id="KW-0479">Metal-binding</keyword>
<evidence type="ECO:0000256" key="15">
    <source>
        <dbReference type="SAM" id="MobiDB-lite"/>
    </source>
</evidence>
<evidence type="ECO:0000256" key="3">
    <source>
        <dbReference type="ARBA" id="ARBA00022604"/>
    </source>
</evidence>
<gene>
    <name evidence="17" type="ORF">DM01DRAFT_1322020</name>
</gene>
<comment type="subunit">
    <text evidence="14">Component of an histone acetyltransferase complex. Interacts with H3K4me3 and to a lesser extent with H3K4me2.</text>
</comment>
<dbReference type="InterPro" id="IPR019786">
    <property type="entry name" value="Zinc_finger_PHD-type_CS"/>
</dbReference>
<dbReference type="PANTHER" id="PTHR10333:SF103">
    <property type="entry name" value="INHIBITOR OF GROWTH PROTEIN 3"/>
    <property type="match status" value="1"/>
</dbReference>
<protein>
    <recommendedName>
        <fullName evidence="14">Chromatin modification-related protein</fullName>
    </recommendedName>
</protein>
<feature type="binding site" evidence="12">
    <location>
        <position position="215"/>
    </location>
    <ligand>
        <name>Zn(2+)</name>
        <dbReference type="ChEBI" id="CHEBI:29105"/>
        <label>1</label>
    </ligand>
</feature>
<dbReference type="PROSITE" id="PS01359">
    <property type="entry name" value="ZF_PHD_1"/>
    <property type="match status" value="1"/>
</dbReference>
<dbReference type="Gene3D" id="6.10.140.1740">
    <property type="match status" value="1"/>
</dbReference>
<dbReference type="GO" id="GO:0008270">
    <property type="term" value="F:zinc ion binding"/>
    <property type="evidence" value="ECO:0007669"/>
    <property type="project" value="UniProtKB-KW"/>
</dbReference>
<feature type="site" description="Histone H3K4me3 binding" evidence="11">
    <location>
        <position position="213"/>
    </location>
</feature>
<organism evidence="17 18">
    <name type="scientific">Hesseltinella vesiculosa</name>
    <dbReference type="NCBI Taxonomy" id="101127"/>
    <lineage>
        <taxon>Eukaryota</taxon>
        <taxon>Fungi</taxon>
        <taxon>Fungi incertae sedis</taxon>
        <taxon>Mucoromycota</taxon>
        <taxon>Mucoromycotina</taxon>
        <taxon>Mucoromycetes</taxon>
        <taxon>Mucorales</taxon>
        <taxon>Cunninghamellaceae</taxon>
        <taxon>Hesseltinella</taxon>
    </lineage>
</organism>
<comment type="similarity">
    <text evidence="2 14">Belongs to the ING family.</text>
</comment>
<evidence type="ECO:0000256" key="14">
    <source>
        <dbReference type="RuleBase" id="RU361213"/>
    </source>
</evidence>
<reference evidence="17 18" key="1">
    <citation type="submission" date="2016-07" db="EMBL/GenBank/DDBJ databases">
        <title>Pervasive Adenine N6-methylation of Active Genes in Fungi.</title>
        <authorList>
            <consortium name="DOE Joint Genome Institute"/>
            <person name="Mondo S.J."/>
            <person name="Dannebaum R.O."/>
            <person name="Kuo R.C."/>
            <person name="Labutti K."/>
            <person name="Haridas S."/>
            <person name="Kuo A."/>
            <person name="Salamov A."/>
            <person name="Ahrendt S.R."/>
            <person name="Lipzen A."/>
            <person name="Sullivan W."/>
            <person name="Andreopoulos W.B."/>
            <person name="Clum A."/>
            <person name="Lindquist E."/>
            <person name="Daum C."/>
            <person name="Ramamoorthy G.K."/>
            <person name="Gryganskyi A."/>
            <person name="Culley D."/>
            <person name="Magnuson J.K."/>
            <person name="James T.Y."/>
            <person name="O'Malley M.A."/>
            <person name="Stajich J.E."/>
            <person name="Spatafora J.W."/>
            <person name="Visel A."/>
            <person name="Grigoriev I.V."/>
        </authorList>
    </citation>
    <scope>NUCLEOTIDE SEQUENCE [LARGE SCALE GENOMIC DNA]</scope>
    <source>
        <strain evidence="17 18">NRRL 3301</strain>
    </source>
</reference>
<dbReference type="InterPro" id="IPR024610">
    <property type="entry name" value="ING_N_histone-binding"/>
</dbReference>
<keyword evidence="5 13" id="KW-0863">Zinc-finger</keyword>
<evidence type="ECO:0000256" key="6">
    <source>
        <dbReference type="ARBA" id="ARBA00022833"/>
    </source>
</evidence>
<accession>A0A1X2GIR7</accession>
<evidence type="ECO:0000259" key="16">
    <source>
        <dbReference type="PROSITE" id="PS50016"/>
    </source>
</evidence>
<feature type="site" description="Histone H3K4me3 binding" evidence="11">
    <location>
        <position position="205"/>
    </location>
</feature>
<evidence type="ECO:0000256" key="5">
    <source>
        <dbReference type="ARBA" id="ARBA00022771"/>
    </source>
</evidence>
<feature type="binding site" evidence="12">
    <location>
        <position position="191"/>
    </location>
    <ligand>
        <name>Zn(2+)</name>
        <dbReference type="ChEBI" id="CHEBI:29105"/>
        <label>1</label>
    </ligand>
</feature>
<feature type="binding site" evidence="12">
    <location>
        <position position="193"/>
    </location>
    <ligand>
        <name>Zn(2+)</name>
        <dbReference type="ChEBI" id="CHEBI:29105"/>
        <label>1</label>
    </ligand>
</feature>
<dbReference type="PROSITE" id="PS50016">
    <property type="entry name" value="ZF_PHD_2"/>
    <property type="match status" value="1"/>
</dbReference>
<evidence type="ECO:0000256" key="13">
    <source>
        <dbReference type="PROSITE-ProRule" id="PRU00146"/>
    </source>
</evidence>
<evidence type="ECO:0000313" key="18">
    <source>
        <dbReference type="Proteomes" id="UP000242146"/>
    </source>
</evidence>
<dbReference type="SMART" id="SM01408">
    <property type="entry name" value="ING"/>
    <property type="match status" value="1"/>
</dbReference>
<dbReference type="AlphaFoldDB" id="A0A1X2GIR7"/>
<dbReference type="OrthoDB" id="5411773at2759"/>